<accession>A0ABQ8IY39</accession>
<keyword evidence="2" id="KW-1185">Reference proteome</keyword>
<dbReference type="Proteomes" id="UP000887458">
    <property type="component" value="Unassembled WGS sequence"/>
</dbReference>
<evidence type="ECO:0000313" key="2">
    <source>
        <dbReference type="Proteomes" id="UP000887458"/>
    </source>
</evidence>
<sequence length="80" mass="9199">MKKTEICPFEYILNILTKSQISNWKVINSRKKLPNFKSEIRIDPNENPNQNNPNTLVLIILPSSIIKLINQINTSSLSYA</sequence>
<organism evidence="1 2">
    <name type="scientific">Dermatophagoides pteronyssinus</name>
    <name type="common">European house dust mite</name>
    <dbReference type="NCBI Taxonomy" id="6956"/>
    <lineage>
        <taxon>Eukaryota</taxon>
        <taxon>Metazoa</taxon>
        <taxon>Ecdysozoa</taxon>
        <taxon>Arthropoda</taxon>
        <taxon>Chelicerata</taxon>
        <taxon>Arachnida</taxon>
        <taxon>Acari</taxon>
        <taxon>Acariformes</taxon>
        <taxon>Sarcoptiformes</taxon>
        <taxon>Astigmata</taxon>
        <taxon>Psoroptidia</taxon>
        <taxon>Analgoidea</taxon>
        <taxon>Pyroglyphidae</taxon>
        <taxon>Dermatophagoidinae</taxon>
        <taxon>Dermatophagoides</taxon>
    </lineage>
</organism>
<evidence type="ECO:0000313" key="1">
    <source>
        <dbReference type="EMBL" id="KAH9415189.1"/>
    </source>
</evidence>
<reference evidence="1 2" key="2">
    <citation type="journal article" date="2022" name="Mol. Biol. Evol.">
        <title>Comparative Genomics Reveals Insights into the Divergent Evolution of Astigmatic Mites and Household Pest Adaptations.</title>
        <authorList>
            <person name="Xiong Q."/>
            <person name="Wan A.T."/>
            <person name="Liu X."/>
            <person name="Fung C.S."/>
            <person name="Xiao X."/>
            <person name="Malainual N."/>
            <person name="Hou J."/>
            <person name="Wang L."/>
            <person name="Wang M."/>
            <person name="Yang K.Y."/>
            <person name="Cui Y."/>
            <person name="Leung E.L."/>
            <person name="Nong W."/>
            <person name="Shin S.K."/>
            <person name="Au S.W."/>
            <person name="Jeong K.Y."/>
            <person name="Chew F.T."/>
            <person name="Hui J.H."/>
            <person name="Leung T.F."/>
            <person name="Tungtrongchitr A."/>
            <person name="Zhong N."/>
            <person name="Liu Z."/>
            <person name="Tsui S.K."/>
        </authorList>
    </citation>
    <scope>NUCLEOTIDE SEQUENCE [LARGE SCALE GENOMIC DNA]</scope>
    <source>
        <strain evidence="1">Derp</strain>
    </source>
</reference>
<name>A0ABQ8IY39_DERPT</name>
<protein>
    <submittedName>
        <fullName evidence="1">Uncharacterized protein</fullName>
    </submittedName>
</protein>
<dbReference type="EMBL" id="NJHN03000099">
    <property type="protein sequence ID" value="KAH9415189.1"/>
    <property type="molecule type" value="Genomic_DNA"/>
</dbReference>
<reference evidence="1 2" key="1">
    <citation type="journal article" date="2018" name="J. Allergy Clin. Immunol.">
        <title>High-quality assembly of Dermatophagoides pteronyssinus genome and transcriptome reveals a wide range of novel allergens.</title>
        <authorList>
            <person name="Liu X.Y."/>
            <person name="Yang K.Y."/>
            <person name="Wang M.Q."/>
            <person name="Kwok J.S."/>
            <person name="Zeng X."/>
            <person name="Yang Z."/>
            <person name="Xiao X.J."/>
            <person name="Lau C.P."/>
            <person name="Li Y."/>
            <person name="Huang Z.M."/>
            <person name="Ba J.G."/>
            <person name="Yim A.K."/>
            <person name="Ouyang C.Y."/>
            <person name="Ngai S.M."/>
            <person name="Chan T.F."/>
            <person name="Leung E.L."/>
            <person name="Liu L."/>
            <person name="Liu Z.G."/>
            <person name="Tsui S.K."/>
        </authorList>
    </citation>
    <scope>NUCLEOTIDE SEQUENCE [LARGE SCALE GENOMIC DNA]</scope>
    <source>
        <strain evidence="1">Derp</strain>
    </source>
</reference>
<proteinExistence type="predicted"/>
<comment type="caution">
    <text evidence="1">The sequence shown here is derived from an EMBL/GenBank/DDBJ whole genome shotgun (WGS) entry which is preliminary data.</text>
</comment>
<gene>
    <name evidence="1" type="ORF">DERP_006280</name>
</gene>